<comment type="caution">
    <text evidence="1">The sequence shown here is derived from an EMBL/GenBank/DDBJ whole genome shotgun (WGS) entry which is preliminary data.</text>
</comment>
<organism evidence="1 2">
    <name type="scientific">Pleurodeles waltl</name>
    <name type="common">Iberian ribbed newt</name>
    <dbReference type="NCBI Taxonomy" id="8319"/>
    <lineage>
        <taxon>Eukaryota</taxon>
        <taxon>Metazoa</taxon>
        <taxon>Chordata</taxon>
        <taxon>Craniata</taxon>
        <taxon>Vertebrata</taxon>
        <taxon>Euteleostomi</taxon>
        <taxon>Amphibia</taxon>
        <taxon>Batrachia</taxon>
        <taxon>Caudata</taxon>
        <taxon>Salamandroidea</taxon>
        <taxon>Salamandridae</taxon>
        <taxon>Pleurodelinae</taxon>
        <taxon>Pleurodeles</taxon>
    </lineage>
</organism>
<sequence>EKHLVPREAEGCRHSSQCHRQMPPVIQMVSGQSVCRGDHFRQSFSTMPRRDWNGNWMQDALSSQRLLLCSVGHGTEAVWMM</sequence>
<name>A0AAV7PDA0_PLEWA</name>
<feature type="non-terminal residue" evidence="1">
    <location>
        <position position="1"/>
    </location>
</feature>
<accession>A0AAV7PDA0</accession>
<keyword evidence="2" id="KW-1185">Reference proteome</keyword>
<reference evidence="1" key="1">
    <citation type="journal article" date="2022" name="bioRxiv">
        <title>Sequencing and chromosome-scale assembly of the giantPleurodeles waltlgenome.</title>
        <authorList>
            <person name="Brown T."/>
            <person name="Elewa A."/>
            <person name="Iarovenko S."/>
            <person name="Subramanian E."/>
            <person name="Araus A.J."/>
            <person name="Petzold A."/>
            <person name="Susuki M."/>
            <person name="Suzuki K.-i.T."/>
            <person name="Hayashi T."/>
            <person name="Toyoda A."/>
            <person name="Oliveira C."/>
            <person name="Osipova E."/>
            <person name="Leigh N.D."/>
            <person name="Simon A."/>
            <person name="Yun M.H."/>
        </authorList>
    </citation>
    <scope>NUCLEOTIDE SEQUENCE</scope>
    <source>
        <strain evidence="1">20211129_DDA</strain>
        <tissue evidence="1">Liver</tissue>
    </source>
</reference>
<gene>
    <name evidence="1" type="ORF">NDU88_003253</name>
</gene>
<feature type="non-terminal residue" evidence="1">
    <location>
        <position position="81"/>
    </location>
</feature>
<dbReference type="EMBL" id="JANPWB010000011">
    <property type="protein sequence ID" value="KAJ1124804.1"/>
    <property type="molecule type" value="Genomic_DNA"/>
</dbReference>
<dbReference type="AlphaFoldDB" id="A0AAV7PDA0"/>
<evidence type="ECO:0000313" key="2">
    <source>
        <dbReference type="Proteomes" id="UP001066276"/>
    </source>
</evidence>
<dbReference type="Proteomes" id="UP001066276">
    <property type="component" value="Chromosome 7"/>
</dbReference>
<proteinExistence type="predicted"/>
<protein>
    <submittedName>
        <fullName evidence="1">Uncharacterized protein</fullName>
    </submittedName>
</protein>
<evidence type="ECO:0000313" key="1">
    <source>
        <dbReference type="EMBL" id="KAJ1124804.1"/>
    </source>
</evidence>